<keyword evidence="2" id="KW-0812">Transmembrane</keyword>
<sequence>MVKLKTYNLTNMSFFSNILLFIIAILAFVVLILPLLLLGLLVAIIYLGHKIYKSIKAGIRKLKTKKVKIEDNSSNGAVEVRYAKTLPVEEVKEDSAIISVHTRDLNLENNNNNNNNIDETKEEKLKTEKSLLEADKEQFINYLVQQGLTLKDNILYYLDKSVYPIYKKSYPINNIIRLYDKTPKEDLIILGLKGAPNNPKILYSIPTAESKERMNIDELKNYIINI</sequence>
<dbReference type="EMBL" id="CP000743">
    <property type="protein sequence ID" value="ABR57067.1"/>
    <property type="molecule type" value="Genomic_DNA"/>
</dbReference>
<protein>
    <submittedName>
        <fullName evidence="3">Uncharacterized protein</fullName>
    </submittedName>
</protein>
<evidence type="ECO:0000313" key="4">
    <source>
        <dbReference type="Proteomes" id="UP000001106"/>
    </source>
</evidence>
<evidence type="ECO:0000313" key="3">
    <source>
        <dbReference type="EMBL" id="ABR57067.1"/>
    </source>
</evidence>
<dbReference type="STRING" id="419665.Maeo_1491"/>
<dbReference type="AlphaFoldDB" id="A6UX45"/>
<name>A6UX45_META3</name>
<keyword evidence="1" id="KW-0175">Coiled coil</keyword>
<keyword evidence="2" id="KW-1133">Transmembrane helix</keyword>
<feature type="transmembrane region" description="Helical" evidence="2">
    <location>
        <begin position="20"/>
        <end position="47"/>
    </location>
</feature>
<gene>
    <name evidence="3" type="ordered locus">Maeo_1491</name>
</gene>
<organism evidence="3 4">
    <name type="scientific">Methanococcus aeolicus (strain ATCC BAA-1280 / DSM 17508 / OCM 812 / Nankai-3)</name>
    <dbReference type="NCBI Taxonomy" id="419665"/>
    <lineage>
        <taxon>Archaea</taxon>
        <taxon>Methanobacteriati</taxon>
        <taxon>Methanobacteriota</taxon>
        <taxon>Methanomada group</taxon>
        <taxon>Methanococci</taxon>
        <taxon>Methanococcales</taxon>
        <taxon>Methanococcaceae</taxon>
        <taxon>Methanococcus</taxon>
    </lineage>
</organism>
<reference evidence="3" key="1">
    <citation type="submission" date="2007-06" db="EMBL/GenBank/DDBJ databases">
        <title>Complete sequence of Methanococcus aeolicus Nankai-3.</title>
        <authorList>
            <consortium name="US DOE Joint Genome Institute"/>
            <person name="Copeland A."/>
            <person name="Lucas S."/>
            <person name="Lapidus A."/>
            <person name="Barry K."/>
            <person name="Glavina del Rio T."/>
            <person name="Dalin E."/>
            <person name="Tice H."/>
            <person name="Pitluck S."/>
            <person name="Chain P."/>
            <person name="Malfatti S."/>
            <person name="Shin M."/>
            <person name="Vergez L."/>
            <person name="Schmutz J."/>
            <person name="Larimer F."/>
            <person name="Land M."/>
            <person name="Hauser L."/>
            <person name="Kyrpides N."/>
            <person name="Lykidis A."/>
            <person name="Sieprawska-Lupa M."/>
            <person name="Whitman W.B."/>
            <person name="Richardson P."/>
        </authorList>
    </citation>
    <scope>NUCLEOTIDE SEQUENCE [LARGE SCALE GENOMIC DNA]</scope>
    <source>
        <strain evidence="3">Nankai-3</strain>
    </source>
</reference>
<keyword evidence="4" id="KW-1185">Reference proteome</keyword>
<dbReference type="KEGG" id="mae:Maeo_1491"/>
<accession>A6UX45</accession>
<feature type="coiled-coil region" evidence="1">
    <location>
        <begin position="110"/>
        <end position="137"/>
    </location>
</feature>
<keyword evidence="2" id="KW-0472">Membrane</keyword>
<dbReference type="RefSeq" id="WP_011974199.1">
    <property type="nucleotide sequence ID" value="NC_009635.1"/>
</dbReference>
<proteinExistence type="predicted"/>
<dbReference type="HOGENOM" id="CLU_1318547_0_0_2"/>
<dbReference type="Proteomes" id="UP000001106">
    <property type="component" value="Chromosome"/>
</dbReference>
<evidence type="ECO:0000256" key="1">
    <source>
        <dbReference type="SAM" id="Coils"/>
    </source>
</evidence>
<evidence type="ECO:0000256" key="2">
    <source>
        <dbReference type="SAM" id="Phobius"/>
    </source>
</evidence>
<dbReference type="GeneID" id="5326681"/>
<dbReference type="eggNOG" id="arCOG03518">
    <property type="taxonomic scope" value="Archaea"/>
</dbReference>